<dbReference type="OrthoDB" id="9805017at2"/>
<evidence type="ECO:0000313" key="3">
    <source>
        <dbReference type="Proteomes" id="UP000190961"/>
    </source>
</evidence>
<dbReference type="STRING" id="688867.SAMN05660236_0240"/>
<dbReference type="AlphaFoldDB" id="A0A1T5IP84"/>
<dbReference type="Proteomes" id="UP000190961">
    <property type="component" value="Unassembled WGS sequence"/>
</dbReference>
<proteinExistence type="predicted"/>
<gene>
    <name evidence="2" type="ORF">SAMN05660236_0240</name>
</gene>
<evidence type="ECO:0000313" key="2">
    <source>
        <dbReference type="EMBL" id="SKC40939.1"/>
    </source>
</evidence>
<accession>A0A1T5IP84</accession>
<feature type="signal peptide" evidence="1">
    <location>
        <begin position="1"/>
        <end position="26"/>
    </location>
</feature>
<keyword evidence="3" id="KW-1185">Reference proteome</keyword>
<dbReference type="Pfam" id="PF17963">
    <property type="entry name" value="Big_9"/>
    <property type="match status" value="1"/>
</dbReference>
<dbReference type="RefSeq" id="WP_079684883.1">
    <property type="nucleotide sequence ID" value="NZ_FUZU01000001.1"/>
</dbReference>
<evidence type="ECO:0008006" key="4">
    <source>
        <dbReference type="Google" id="ProtNLM"/>
    </source>
</evidence>
<sequence>MNLKPIKIKNFSRAFVLGALSLLCYACDVLEQDDSTNSPQVEISDEKVYVLPNGSAYIDLYSKVKTLGTVKLNIAGQPRHGDLADLGSGFLQYSPDHNFKKGNDAISFSIYSANNEFIKFDSVVIIVQDDTTQLPCGIYPRNDSVYNVTGPTVINVLNNDIICGDSSDVIIEVYKPSAAFPPYAGTASVTANNKIQYTPGSDFSGTDKIIYKVYSPTDTTKIGFGIVYIVKEQACVLQLQNDYCTINRDTLQSDTLRLFVFDNDVLCADSANYSYTISKAPLYGKAYMRRRFAIDYIVPDSTATFTDSLFYKVCNGSQCKEASVAITIH</sequence>
<reference evidence="2 3" key="1">
    <citation type="submission" date="2017-02" db="EMBL/GenBank/DDBJ databases">
        <authorList>
            <person name="Peterson S.W."/>
        </authorList>
    </citation>
    <scope>NUCLEOTIDE SEQUENCE [LARGE SCALE GENOMIC DNA]</scope>
    <source>
        <strain evidence="2 3">DSM 25262</strain>
    </source>
</reference>
<keyword evidence="1" id="KW-0732">Signal</keyword>
<dbReference type="Gene3D" id="2.60.40.2810">
    <property type="match status" value="1"/>
</dbReference>
<feature type="chain" id="PRO_5012143059" description="DUF1735 domain-containing protein" evidence="1">
    <location>
        <begin position="27"/>
        <end position="329"/>
    </location>
</feature>
<organism evidence="2 3">
    <name type="scientific">Ohtaekwangia koreensis</name>
    <dbReference type="NCBI Taxonomy" id="688867"/>
    <lineage>
        <taxon>Bacteria</taxon>
        <taxon>Pseudomonadati</taxon>
        <taxon>Bacteroidota</taxon>
        <taxon>Cytophagia</taxon>
        <taxon>Cytophagales</taxon>
        <taxon>Fulvivirgaceae</taxon>
        <taxon>Ohtaekwangia</taxon>
    </lineage>
</organism>
<protein>
    <recommendedName>
        <fullName evidence="4">DUF1735 domain-containing protein</fullName>
    </recommendedName>
</protein>
<evidence type="ECO:0000256" key="1">
    <source>
        <dbReference type="SAM" id="SignalP"/>
    </source>
</evidence>
<dbReference type="EMBL" id="FUZU01000001">
    <property type="protein sequence ID" value="SKC40939.1"/>
    <property type="molecule type" value="Genomic_DNA"/>
</dbReference>
<name>A0A1T5IP84_9BACT</name>